<evidence type="ECO:0000313" key="3">
    <source>
        <dbReference type="Proteomes" id="UP000887013"/>
    </source>
</evidence>
<evidence type="ECO:0000256" key="1">
    <source>
        <dbReference type="SAM" id="MobiDB-lite"/>
    </source>
</evidence>
<gene>
    <name evidence="2" type="ORF">NPIL_518151</name>
</gene>
<keyword evidence="3" id="KW-1185">Reference proteome</keyword>
<proteinExistence type="predicted"/>
<dbReference type="OrthoDB" id="10493149at2759"/>
<protein>
    <submittedName>
        <fullName evidence="2">Uncharacterized protein</fullName>
    </submittedName>
</protein>
<dbReference type="EMBL" id="BMAW01118388">
    <property type="protein sequence ID" value="GFT79483.1"/>
    <property type="molecule type" value="Genomic_DNA"/>
</dbReference>
<name>A0A8X6U4H1_NEPPI</name>
<sequence length="68" mass="7424">MASRPAIVKYLTGAEIQELLAEIDRELSDIDDPDFENISESGTDSEHLENESILTSEEAEQPSTSKAG</sequence>
<feature type="region of interest" description="Disordered" evidence="1">
    <location>
        <begin position="27"/>
        <end position="68"/>
    </location>
</feature>
<organism evidence="2 3">
    <name type="scientific">Nephila pilipes</name>
    <name type="common">Giant wood spider</name>
    <name type="synonym">Nephila maculata</name>
    <dbReference type="NCBI Taxonomy" id="299642"/>
    <lineage>
        <taxon>Eukaryota</taxon>
        <taxon>Metazoa</taxon>
        <taxon>Ecdysozoa</taxon>
        <taxon>Arthropoda</taxon>
        <taxon>Chelicerata</taxon>
        <taxon>Arachnida</taxon>
        <taxon>Araneae</taxon>
        <taxon>Araneomorphae</taxon>
        <taxon>Entelegynae</taxon>
        <taxon>Araneoidea</taxon>
        <taxon>Nephilidae</taxon>
        <taxon>Nephila</taxon>
    </lineage>
</organism>
<comment type="caution">
    <text evidence="2">The sequence shown here is derived from an EMBL/GenBank/DDBJ whole genome shotgun (WGS) entry which is preliminary data.</text>
</comment>
<dbReference type="AlphaFoldDB" id="A0A8X6U4H1"/>
<evidence type="ECO:0000313" key="2">
    <source>
        <dbReference type="EMBL" id="GFT79483.1"/>
    </source>
</evidence>
<dbReference type="Proteomes" id="UP000887013">
    <property type="component" value="Unassembled WGS sequence"/>
</dbReference>
<accession>A0A8X6U4H1</accession>
<reference evidence="2" key="1">
    <citation type="submission" date="2020-08" db="EMBL/GenBank/DDBJ databases">
        <title>Multicomponent nature underlies the extraordinary mechanical properties of spider dragline silk.</title>
        <authorList>
            <person name="Kono N."/>
            <person name="Nakamura H."/>
            <person name="Mori M."/>
            <person name="Yoshida Y."/>
            <person name="Ohtoshi R."/>
            <person name="Malay A.D."/>
            <person name="Moran D.A.P."/>
            <person name="Tomita M."/>
            <person name="Numata K."/>
            <person name="Arakawa K."/>
        </authorList>
    </citation>
    <scope>NUCLEOTIDE SEQUENCE</scope>
</reference>